<organism evidence="1 2">
    <name type="scientific">Candidatus Nitrosopumilus sediminis</name>
    <dbReference type="NCBI Taxonomy" id="1229909"/>
    <lineage>
        <taxon>Archaea</taxon>
        <taxon>Nitrososphaerota</taxon>
        <taxon>Nitrososphaeria</taxon>
        <taxon>Nitrosopumilales</taxon>
        <taxon>Nitrosopumilaceae</taxon>
        <taxon>Nitrosopumilus</taxon>
    </lineage>
</organism>
<keyword evidence="2" id="KW-1185">Reference proteome</keyword>
<dbReference type="KEGG" id="nir:NSED_00545"/>
<name>K0BC77_9ARCH</name>
<evidence type="ECO:0000313" key="2">
    <source>
        <dbReference type="Proteomes" id="UP000006100"/>
    </source>
</evidence>
<accession>K0BC77</accession>
<dbReference type="EMBL" id="CP003843">
    <property type="protein sequence ID" value="AFS81921.1"/>
    <property type="molecule type" value="Genomic_DNA"/>
</dbReference>
<dbReference type="Proteomes" id="UP000006100">
    <property type="component" value="Chromosome"/>
</dbReference>
<dbReference type="STRING" id="1229909.NSED_00545"/>
<reference evidence="1 2" key="1">
    <citation type="journal article" date="2012" name="J. Bacteriol.">
        <title>Draft Genome Sequence of an Ammonia-Oxidizing Archaeon, "Candidatus Nitrosopumilus sediminis" AR2, from Svalbard in the Arctic Circle.</title>
        <authorList>
            <person name="Park S.J."/>
            <person name="Kim J.G."/>
            <person name="Jung M.Y."/>
            <person name="Kim S.J."/>
            <person name="Cha I.T."/>
            <person name="Ghai R."/>
            <person name="Martin-Cuadrado A.B."/>
            <person name="Rodriguez-Valera F."/>
            <person name="Rhee S.K."/>
        </authorList>
    </citation>
    <scope>NUCLEOTIDE SEQUENCE [LARGE SCALE GENOMIC DNA]</scope>
    <source>
        <strain evidence="1 2">AR2</strain>
    </source>
</reference>
<gene>
    <name evidence="1" type="ORF">NSED_00545</name>
</gene>
<evidence type="ECO:0000313" key="1">
    <source>
        <dbReference type="EMBL" id="AFS81921.1"/>
    </source>
</evidence>
<proteinExistence type="predicted"/>
<protein>
    <submittedName>
        <fullName evidence="1">Uncharacterized protein</fullName>
    </submittedName>
</protein>
<dbReference type="HOGENOM" id="CLU_3414445_0_0_2"/>
<sequence>MKNGKPAIRGFCSICQCKVFRIGKMKK</sequence>
<dbReference type="AlphaFoldDB" id="K0BC77"/>